<reference evidence="1" key="1">
    <citation type="submission" date="2023-02" db="EMBL/GenBank/DDBJ databases">
        <title>Elizabethkingia anophelis draft genomes.</title>
        <authorList>
            <person name="Nicholson A.C."/>
            <person name="Whitney A.M."/>
            <person name="Humrighouse B.W."/>
            <person name="Villarma A."/>
            <person name="Bell M."/>
            <person name="Mcquiston J."/>
        </authorList>
    </citation>
    <scope>NUCLEOTIDE SEQUENCE</scope>
    <source>
        <strain evidence="1">B4955</strain>
    </source>
</reference>
<organism evidence="1 2">
    <name type="scientific">Elizabethkingia anophelis</name>
    <dbReference type="NCBI Taxonomy" id="1117645"/>
    <lineage>
        <taxon>Bacteria</taxon>
        <taxon>Pseudomonadati</taxon>
        <taxon>Bacteroidota</taxon>
        <taxon>Flavobacteriia</taxon>
        <taxon>Flavobacteriales</taxon>
        <taxon>Weeksellaceae</taxon>
        <taxon>Elizabethkingia</taxon>
    </lineage>
</organism>
<evidence type="ECO:0000313" key="2">
    <source>
        <dbReference type="Proteomes" id="UP001189000"/>
    </source>
</evidence>
<protein>
    <submittedName>
        <fullName evidence="1">Uncharacterized protein</fullName>
    </submittedName>
</protein>
<dbReference type="Proteomes" id="UP001189000">
    <property type="component" value="Unassembled WGS sequence"/>
</dbReference>
<accession>A0AAE4NZ36</accession>
<dbReference type="EMBL" id="NWGY01000010">
    <property type="protein sequence ID" value="MDV3664201.1"/>
    <property type="molecule type" value="Genomic_DNA"/>
</dbReference>
<gene>
    <name evidence="1" type="ORF">CMU51_09035</name>
</gene>
<proteinExistence type="predicted"/>
<evidence type="ECO:0000313" key="1">
    <source>
        <dbReference type="EMBL" id="MDV3664201.1"/>
    </source>
</evidence>
<sequence>MDRFLNTIEGVELLVTTKKECLSLVWKYGLTEEERENIALEDLTFENLHTIATNYSVYRESIISGFKRIKEVFIEDTKIFLEKFDRKIEVIDALQQRIVNTRRFSSSNFLGVTNYESVPYKVIIDQCEHLTHDLKDLKAETLDSKEYIWKDIFKDEITFKSFEKYIKVCIVEPYADLSYLFQRLTNEKLFLGTIPHMDFAEWMRSNEFISPRDFDKISEERGFRSYTKSKTSERIQKFNTTFGL</sequence>
<dbReference type="AlphaFoldDB" id="A0AAE4NZ36"/>
<comment type="caution">
    <text evidence="1">The sequence shown here is derived from an EMBL/GenBank/DDBJ whole genome shotgun (WGS) entry which is preliminary data.</text>
</comment>
<dbReference type="RefSeq" id="WP_024567415.1">
    <property type="nucleotide sequence ID" value="NZ_JAMOHI010000006.1"/>
</dbReference>
<name>A0AAE4NZ36_9FLAO</name>